<dbReference type="EMBL" id="CAJNOJ010000447">
    <property type="protein sequence ID" value="CAF1451506.1"/>
    <property type="molecule type" value="Genomic_DNA"/>
</dbReference>
<dbReference type="Proteomes" id="UP000663852">
    <property type="component" value="Unassembled WGS sequence"/>
</dbReference>
<keyword evidence="2" id="KW-0732">Signal</keyword>
<evidence type="ECO:0000313" key="5">
    <source>
        <dbReference type="Proteomes" id="UP000663828"/>
    </source>
</evidence>
<evidence type="ECO:0000256" key="1">
    <source>
        <dbReference type="SAM" id="Phobius"/>
    </source>
</evidence>
<dbReference type="OrthoDB" id="10026463at2759"/>
<evidence type="ECO:0000313" key="6">
    <source>
        <dbReference type="Proteomes" id="UP000663852"/>
    </source>
</evidence>
<gene>
    <name evidence="4" type="ORF">EDS130_LOCUS39548</name>
    <name evidence="3" type="ORF">XAT740_LOCUS30351</name>
</gene>
<keyword evidence="5" id="KW-1185">Reference proteome</keyword>
<organism evidence="4 6">
    <name type="scientific">Adineta ricciae</name>
    <name type="common">Rotifer</name>
    <dbReference type="NCBI Taxonomy" id="249248"/>
    <lineage>
        <taxon>Eukaryota</taxon>
        <taxon>Metazoa</taxon>
        <taxon>Spiralia</taxon>
        <taxon>Gnathifera</taxon>
        <taxon>Rotifera</taxon>
        <taxon>Eurotatoria</taxon>
        <taxon>Bdelloidea</taxon>
        <taxon>Adinetida</taxon>
        <taxon>Adinetidae</taxon>
        <taxon>Adineta</taxon>
    </lineage>
</organism>
<evidence type="ECO:0000256" key="2">
    <source>
        <dbReference type="SAM" id="SignalP"/>
    </source>
</evidence>
<keyword evidence="1" id="KW-0812">Transmembrane</keyword>
<feature type="signal peptide" evidence="2">
    <location>
        <begin position="1"/>
        <end position="17"/>
    </location>
</feature>
<evidence type="ECO:0000313" key="3">
    <source>
        <dbReference type="EMBL" id="CAF1329424.1"/>
    </source>
</evidence>
<comment type="caution">
    <text evidence="4">The sequence shown here is derived from an EMBL/GenBank/DDBJ whole genome shotgun (WGS) entry which is preliminary data.</text>
</comment>
<keyword evidence="1" id="KW-0472">Membrane</keyword>
<dbReference type="AlphaFoldDB" id="A0A815PLN3"/>
<feature type="chain" id="PRO_5035687860" evidence="2">
    <location>
        <begin position="18"/>
        <end position="319"/>
    </location>
</feature>
<reference evidence="4" key="1">
    <citation type="submission" date="2021-02" db="EMBL/GenBank/DDBJ databases">
        <authorList>
            <person name="Nowell W R."/>
        </authorList>
    </citation>
    <scope>NUCLEOTIDE SEQUENCE</scope>
</reference>
<accession>A0A815PLN3</accession>
<keyword evidence="1" id="KW-1133">Transmembrane helix</keyword>
<protein>
    <submittedName>
        <fullName evidence="4">Uncharacterized protein</fullName>
    </submittedName>
</protein>
<proteinExistence type="predicted"/>
<evidence type="ECO:0000313" key="4">
    <source>
        <dbReference type="EMBL" id="CAF1451506.1"/>
    </source>
</evidence>
<dbReference type="Proteomes" id="UP000663828">
    <property type="component" value="Unassembled WGS sequence"/>
</dbReference>
<dbReference type="EMBL" id="CAJNOR010002698">
    <property type="protein sequence ID" value="CAF1329424.1"/>
    <property type="molecule type" value="Genomic_DNA"/>
</dbReference>
<name>A0A815PLN3_ADIRI</name>
<feature type="transmembrane region" description="Helical" evidence="1">
    <location>
        <begin position="281"/>
        <end position="301"/>
    </location>
</feature>
<sequence length="319" mass="36578">MLISTIILFIAFQNIYSLICIANNSLEISRNEHFSTIHSSTLQQLQNKTIYAHKKNNVCHVTVYIDSNLTNGNVTVDFDEAINHAVNNSISFEIWFPLTKGNGSIISTIDFICSTHDLCDRLFVEKWLPWLVDIKYDVIQMNLIYLLTFGNHSSRCDVAGRSTTCSSGKCIAEYTGLRNSSILGAGCIDKSDLATVDLSMKMESMEFRSIQYKAIQYICTRDNCNDESTFRLVWKETGSLVDYFKPIVSWSRRQNRSRLSRRKSSKKKQHLANKHQSKRTYLLGFTSIILIVIFVAFIVVWHHRHQRNQPEYAPATIIA</sequence>